<evidence type="ECO:0000259" key="1">
    <source>
        <dbReference type="Pfam" id="PF01323"/>
    </source>
</evidence>
<dbReference type="SUPFAM" id="SSF52833">
    <property type="entry name" value="Thioredoxin-like"/>
    <property type="match status" value="1"/>
</dbReference>
<proteinExistence type="predicted"/>
<comment type="caution">
    <text evidence="2">The sequence shown here is derived from an EMBL/GenBank/DDBJ whole genome shotgun (WGS) entry which is preliminary data.</text>
</comment>
<name>A0A1F6AVW8_9BACT</name>
<reference evidence="2 3" key="1">
    <citation type="journal article" date="2016" name="Nat. Commun.">
        <title>Thousands of microbial genomes shed light on interconnected biogeochemical processes in an aquifer system.</title>
        <authorList>
            <person name="Anantharaman K."/>
            <person name="Brown C.T."/>
            <person name="Hug L.A."/>
            <person name="Sharon I."/>
            <person name="Castelle C.J."/>
            <person name="Probst A.J."/>
            <person name="Thomas B.C."/>
            <person name="Singh A."/>
            <person name="Wilkins M.J."/>
            <person name="Karaoz U."/>
            <person name="Brodie E.L."/>
            <person name="Williams K.H."/>
            <person name="Hubbard S.S."/>
            <person name="Banfield J.F."/>
        </authorList>
    </citation>
    <scope>NUCLEOTIDE SEQUENCE [LARGE SCALE GENOMIC DNA]</scope>
</reference>
<feature type="domain" description="DSBA-like thioredoxin" evidence="1">
    <location>
        <begin position="1"/>
        <end position="87"/>
    </location>
</feature>
<accession>A0A1F6AVW8</accession>
<dbReference type="AlphaFoldDB" id="A0A1F6AVW8"/>
<dbReference type="Proteomes" id="UP000176409">
    <property type="component" value="Unassembled WGS sequence"/>
</dbReference>
<gene>
    <name evidence="2" type="ORF">A2973_04415</name>
</gene>
<dbReference type="GO" id="GO:0016491">
    <property type="term" value="F:oxidoreductase activity"/>
    <property type="evidence" value="ECO:0007669"/>
    <property type="project" value="InterPro"/>
</dbReference>
<dbReference type="Pfam" id="PF01323">
    <property type="entry name" value="DSBA"/>
    <property type="match status" value="1"/>
</dbReference>
<sequence>MAAEAAGQQGKFWEMGKLLFANQDRFSTAPWASLADELKLDRVKFDASLNSEALKAKIDRDETTAIQLRLPGTPSFFLNGVLLDVASPNDLKVAVEEAVQ</sequence>
<dbReference type="STRING" id="1798396.A2973_04415"/>
<dbReference type="EMBL" id="MFJZ01000069">
    <property type="protein sequence ID" value="OGG28841.1"/>
    <property type="molecule type" value="Genomic_DNA"/>
</dbReference>
<evidence type="ECO:0000313" key="2">
    <source>
        <dbReference type="EMBL" id="OGG28841.1"/>
    </source>
</evidence>
<dbReference type="InterPro" id="IPR001853">
    <property type="entry name" value="DSBA-like_thioredoxin_dom"/>
</dbReference>
<protein>
    <recommendedName>
        <fullName evidence="1">DSBA-like thioredoxin domain-containing protein</fullName>
    </recommendedName>
</protein>
<evidence type="ECO:0000313" key="3">
    <source>
        <dbReference type="Proteomes" id="UP000176409"/>
    </source>
</evidence>
<dbReference type="Gene3D" id="3.40.30.10">
    <property type="entry name" value="Glutaredoxin"/>
    <property type="match status" value="1"/>
</dbReference>
<dbReference type="InterPro" id="IPR036249">
    <property type="entry name" value="Thioredoxin-like_sf"/>
</dbReference>
<organism evidence="2 3">
    <name type="scientific">Candidatus Gottesmanbacteria bacterium RIFCSPLOWO2_01_FULL_49_10</name>
    <dbReference type="NCBI Taxonomy" id="1798396"/>
    <lineage>
        <taxon>Bacteria</taxon>
        <taxon>Candidatus Gottesmaniibacteriota</taxon>
    </lineage>
</organism>